<dbReference type="Gene3D" id="3.20.20.70">
    <property type="entry name" value="Aldolase class I"/>
    <property type="match status" value="1"/>
</dbReference>
<evidence type="ECO:0000256" key="4">
    <source>
        <dbReference type="ARBA" id="ARBA00022272"/>
    </source>
</evidence>
<keyword evidence="7" id="KW-0057">Aromatic amino acid biosynthesis</keyword>
<comment type="catalytic activity">
    <reaction evidence="1">
        <text>N-(5-phospho-beta-D-ribosyl)anthranilate = 1-(2-carboxyphenylamino)-1-deoxy-D-ribulose 5-phosphate</text>
        <dbReference type="Rhea" id="RHEA:21540"/>
        <dbReference type="ChEBI" id="CHEBI:18277"/>
        <dbReference type="ChEBI" id="CHEBI:58613"/>
        <dbReference type="EC" id="5.3.1.24"/>
    </reaction>
</comment>
<dbReference type="InterPro" id="IPR044643">
    <property type="entry name" value="TrpF_fam"/>
</dbReference>
<dbReference type="InterPro" id="IPR011060">
    <property type="entry name" value="RibuloseP-bd_barrel"/>
</dbReference>
<keyword evidence="8 10" id="KW-0413">Isomerase</keyword>
<dbReference type="GO" id="GO:0004640">
    <property type="term" value="F:phosphoribosylanthranilate isomerase activity"/>
    <property type="evidence" value="ECO:0007669"/>
    <property type="project" value="UniProtKB-EC"/>
</dbReference>
<evidence type="ECO:0000256" key="1">
    <source>
        <dbReference type="ARBA" id="ARBA00001164"/>
    </source>
</evidence>
<sequence length="257" mass="28653">MKKIIIQIYEIQTPEEAGLLIDAGVDNIGSVVRFESEWKDTRVKETVELVKKSGRTSSLIPLFNNLDTLFNTIDYYQPDIIHFCEIIADQTGINPDCLKLIDLQKKVKAGFPEIKIMRSIPIAQFPKGSLIPSLEAAKMFEPVSDYFLTDTLILHKSDNTGNYSQPENGFVGITGITCDWDTAAKLVEASKIPVILAGGINPDNLIQGIIKTKPWGIDSCTGTNKLDSSGVPVRFKKDMKKVMQMVELVRNYEKSLK</sequence>
<name>A0A975GIB9_9BACT</name>
<keyword evidence="5" id="KW-0028">Amino-acid biosynthesis</keyword>
<evidence type="ECO:0000256" key="2">
    <source>
        <dbReference type="ARBA" id="ARBA00004664"/>
    </source>
</evidence>
<evidence type="ECO:0000256" key="7">
    <source>
        <dbReference type="ARBA" id="ARBA00023141"/>
    </source>
</evidence>
<evidence type="ECO:0000256" key="6">
    <source>
        <dbReference type="ARBA" id="ARBA00022822"/>
    </source>
</evidence>
<dbReference type="PANTHER" id="PTHR42894">
    <property type="entry name" value="N-(5'-PHOSPHORIBOSYL)ANTHRANILATE ISOMERASE"/>
    <property type="match status" value="1"/>
</dbReference>
<dbReference type="SUPFAM" id="SSF51366">
    <property type="entry name" value="Ribulose-phoshate binding barrel"/>
    <property type="match status" value="1"/>
</dbReference>
<evidence type="ECO:0000259" key="9">
    <source>
        <dbReference type="Pfam" id="PF00697"/>
    </source>
</evidence>
<dbReference type="InterPro" id="IPR001240">
    <property type="entry name" value="PRAI_dom"/>
</dbReference>
<dbReference type="KEGG" id="dli:dnl_45540"/>
<organism evidence="10 11">
    <name type="scientific">Desulfonema limicola</name>
    <dbReference type="NCBI Taxonomy" id="45656"/>
    <lineage>
        <taxon>Bacteria</taxon>
        <taxon>Pseudomonadati</taxon>
        <taxon>Thermodesulfobacteriota</taxon>
        <taxon>Desulfobacteria</taxon>
        <taxon>Desulfobacterales</taxon>
        <taxon>Desulfococcaceae</taxon>
        <taxon>Desulfonema</taxon>
    </lineage>
</organism>
<evidence type="ECO:0000256" key="5">
    <source>
        <dbReference type="ARBA" id="ARBA00022605"/>
    </source>
</evidence>
<accession>A0A975GIB9</accession>
<protein>
    <recommendedName>
        <fullName evidence="4">N-(5'-phosphoribosyl)anthranilate isomerase</fullName>
        <ecNumber evidence="3">5.3.1.24</ecNumber>
    </recommendedName>
</protein>
<keyword evidence="11" id="KW-1185">Reference proteome</keyword>
<dbReference type="Proteomes" id="UP000663720">
    <property type="component" value="Chromosome"/>
</dbReference>
<comment type="pathway">
    <text evidence="2">Amino-acid biosynthesis; L-tryptophan biosynthesis; L-tryptophan from chorismate: step 3/5.</text>
</comment>
<evidence type="ECO:0000313" key="10">
    <source>
        <dbReference type="EMBL" id="QTA82184.1"/>
    </source>
</evidence>
<keyword evidence="6" id="KW-0822">Tryptophan biosynthesis</keyword>
<feature type="domain" description="N-(5'phosphoribosyl) anthranilate isomerase (PRAI)" evidence="9">
    <location>
        <begin position="171"/>
        <end position="247"/>
    </location>
</feature>
<dbReference type="AlphaFoldDB" id="A0A975GIB9"/>
<dbReference type="Pfam" id="PF00697">
    <property type="entry name" value="PRAI"/>
    <property type="match status" value="1"/>
</dbReference>
<evidence type="ECO:0000256" key="8">
    <source>
        <dbReference type="ARBA" id="ARBA00023235"/>
    </source>
</evidence>
<evidence type="ECO:0000313" key="11">
    <source>
        <dbReference type="Proteomes" id="UP000663720"/>
    </source>
</evidence>
<dbReference type="InterPro" id="IPR013785">
    <property type="entry name" value="Aldolase_TIM"/>
</dbReference>
<dbReference type="PANTHER" id="PTHR42894:SF1">
    <property type="entry name" value="N-(5'-PHOSPHORIBOSYL)ANTHRANILATE ISOMERASE"/>
    <property type="match status" value="1"/>
</dbReference>
<gene>
    <name evidence="10" type="ORF">dnl_45540</name>
</gene>
<dbReference type="GO" id="GO:0000162">
    <property type="term" value="P:L-tryptophan biosynthetic process"/>
    <property type="evidence" value="ECO:0007669"/>
    <property type="project" value="UniProtKB-KW"/>
</dbReference>
<dbReference type="RefSeq" id="WP_207688142.1">
    <property type="nucleotide sequence ID" value="NZ_CP061799.1"/>
</dbReference>
<dbReference type="EMBL" id="CP061799">
    <property type="protein sequence ID" value="QTA82184.1"/>
    <property type="molecule type" value="Genomic_DNA"/>
</dbReference>
<dbReference type="EC" id="5.3.1.24" evidence="3"/>
<proteinExistence type="predicted"/>
<evidence type="ECO:0000256" key="3">
    <source>
        <dbReference type="ARBA" id="ARBA00012572"/>
    </source>
</evidence>
<reference evidence="10" key="1">
    <citation type="journal article" date="2021" name="Microb. Physiol.">
        <title>Proteogenomic Insights into the Physiology of Marine, Sulfate-Reducing, Filamentous Desulfonema limicola and Desulfonema magnum.</title>
        <authorList>
            <person name="Schnaars V."/>
            <person name="Wohlbrand L."/>
            <person name="Scheve S."/>
            <person name="Hinrichs C."/>
            <person name="Reinhardt R."/>
            <person name="Rabus R."/>
        </authorList>
    </citation>
    <scope>NUCLEOTIDE SEQUENCE</scope>
    <source>
        <strain evidence="10">5ac10</strain>
    </source>
</reference>